<gene>
    <name evidence="6" type="ordered locus">Pcal_1468</name>
</gene>
<evidence type="ECO:0000313" key="6">
    <source>
        <dbReference type="EMBL" id="ABO08887.1"/>
    </source>
</evidence>
<dbReference type="KEGG" id="pcl:Pcal_1468"/>
<sequence>MVRAAAAKLGELPDKRPVPKTVEATPLVLVRDGERVYCAYGICPHGRWLLSLGDYKEGKLRCKGHGSVYDLATGAGELNGYPLQIKAYKAEVVGDSVYVEV</sequence>
<dbReference type="InterPro" id="IPR017941">
    <property type="entry name" value="Rieske_2Fe-2S"/>
</dbReference>
<dbReference type="GO" id="GO:0051537">
    <property type="term" value="F:2 iron, 2 sulfur cluster binding"/>
    <property type="evidence" value="ECO:0007669"/>
    <property type="project" value="UniProtKB-KW"/>
</dbReference>
<keyword evidence="7" id="KW-1185">Reference proteome</keyword>
<reference evidence="6" key="1">
    <citation type="submission" date="2007-02" db="EMBL/GenBank/DDBJ databases">
        <title>Complete sequence of Pyrobaculum calidifontis JCM 11548.</title>
        <authorList>
            <consortium name="US DOE Joint Genome Institute"/>
            <person name="Copeland A."/>
            <person name="Lucas S."/>
            <person name="Lapidus A."/>
            <person name="Barry K."/>
            <person name="Glavina del Rio T."/>
            <person name="Dalin E."/>
            <person name="Tice H."/>
            <person name="Pitluck S."/>
            <person name="Chain P."/>
            <person name="Malfatti S."/>
            <person name="Shin M."/>
            <person name="Vergez L."/>
            <person name="Schmutz J."/>
            <person name="Larimer F."/>
            <person name="Land M."/>
            <person name="Hauser L."/>
            <person name="Kyrpides N."/>
            <person name="Mikhailova N."/>
            <person name="Cozen A.E."/>
            <person name="Fitz-Gibbon S.T."/>
            <person name="House C.H."/>
            <person name="Saltikov C."/>
            <person name="Lowe T.M."/>
            <person name="Richardson P."/>
        </authorList>
    </citation>
    <scope>NUCLEOTIDE SEQUENCE [LARGE SCALE GENOMIC DNA]</scope>
    <source>
        <strain evidence="6">JCM 11548</strain>
    </source>
</reference>
<proteinExistence type="predicted"/>
<dbReference type="InterPro" id="IPR036922">
    <property type="entry name" value="Rieske_2Fe-2S_sf"/>
</dbReference>
<evidence type="ECO:0000313" key="7">
    <source>
        <dbReference type="Proteomes" id="UP000001431"/>
    </source>
</evidence>
<dbReference type="Pfam" id="PF00355">
    <property type="entry name" value="Rieske"/>
    <property type="match status" value="1"/>
</dbReference>
<evidence type="ECO:0000256" key="2">
    <source>
        <dbReference type="ARBA" id="ARBA00022723"/>
    </source>
</evidence>
<dbReference type="AlphaFoldDB" id="A3MW70"/>
<dbReference type="Gene3D" id="2.102.10.10">
    <property type="entry name" value="Rieske [2Fe-2S] iron-sulphur domain"/>
    <property type="match status" value="1"/>
</dbReference>
<dbReference type="eggNOG" id="arCOG02852">
    <property type="taxonomic scope" value="Archaea"/>
</dbReference>
<organism evidence="6 7">
    <name type="scientific">Pyrobaculum calidifontis (strain DSM 21063 / JCM 11548 / VA1)</name>
    <dbReference type="NCBI Taxonomy" id="410359"/>
    <lineage>
        <taxon>Archaea</taxon>
        <taxon>Thermoproteota</taxon>
        <taxon>Thermoprotei</taxon>
        <taxon>Thermoproteales</taxon>
        <taxon>Thermoproteaceae</taxon>
        <taxon>Pyrobaculum</taxon>
    </lineage>
</organism>
<dbReference type="RefSeq" id="WP_011850145.1">
    <property type="nucleotide sequence ID" value="NC_009073.1"/>
</dbReference>
<dbReference type="OrthoDB" id="6837at2157"/>
<dbReference type="Proteomes" id="UP000001431">
    <property type="component" value="Chromosome"/>
</dbReference>
<keyword evidence="2" id="KW-0479">Metal-binding</keyword>
<dbReference type="EMBL" id="CP000561">
    <property type="protein sequence ID" value="ABO08887.1"/>
    <property type="molecule type" value="Genomic_DNA"/>
</dbReference>
<protein>
    <submittedName>
        <fullName evidence="6">Rieske (2Fe-2S) domain protein</fullName>
    </submittedName>
</protein>
<keyword evidence="1" id="KW-0001">2Fe-2S</keyword>
<dbReference type="GO" id="GO:0046872">
    <property type="term" value="F:metal ion binding"/>
    <property type="evidence" value="ECO:0007669"/>
    <property type="project" value="UniProtKB-KW"/>
</dbReference>
<evidence type="ECO:0000256" key="3">
    <source>
        <dbReference type="ARBA" id="ARBA00023004"/>
    </source>
</evidence>
<dbReference type="SUPFAM" id="SSF50022">
    <property type="entry name" value="ISP domain"/>
    <property type="match status" value="1"/>
</dbReference>
<dbReference type="GeneID" id="4908964"/>
<evidence type="ECO:0000259" key="5">
    <source>
        <dbReference type="PROSITE" id="PS51296"/>
    </source>
</evidence>
<dbReference type="STRING" id="410359.Pcal_1468"/>
<evidence type="ECO:0000256" key="1">
    <source>
        <dbReference type="ARBA" id="ARBA00022714"/>
    </source>
</evidence>
<dbReference type="HOGENOM" id="CLU_055690_5_3_2"/>
<dbReference type="PROSITE" id="PS51296">
    <property type="entry name" value="RIESKE"/>
    <property type="match status" value="1"/>
</dbReference>
<keyword evidence="4" id="KW-0411">Iron-sulfur</keyword>
<evidence type="ECO:0000256" key="4">
    <source>
        <dbReference type="ARBA" id="ARBA00023014"/>
    </source>
</evidence>
<feature type="domain" description="Rieske" evidence="5">
    <location>
        <begin position="4"/>
        <end position="99"/>
    </location>
</feature>
<keyword evidence="3" id="KW-0408">Iron</keyword>
<name>A3MW70_PYRCJ</name>
<accession>A3MW70</accession>